<dbReference type="OrthoDB" id="9804721at2"/>
<reference evidence="1 2" key="1">
    <citation type="submission" date="2019-06" db="EMBL/GenBank/DDBJ databases">
        <title>Whole genome shotgun sequence of Acetobacter peroxydans NBRC 13755.</title>
        <authorList>
            <person name="Hosoyama A."/>
            <person name="Uohara A."/>
            <person name="Ohji S."/>
            <person name="Ichikawa N."/>
        </authorList>
    </citation>
    <scope>NUCLEOTIDE SEQUENCE [LARGE SCALE GENOMIC DNA]</scope>
    <source>
        <strain evidence="1 2">NBRC 13755</strain>
    </source>
</reference>
<evidence type="ECO:0008006" key="3">
    <source>
        <dbReference type="Google" id="ProtNLM"/>
    </source>
</evidence>
<comment type="caution">
    <text evidence="1">The sequence shown here is derived from an EMBL/GenBank/DDBJ whole genome shotgun (WGS) entry which is preliminary data.</text>
</comment>
<protein>
    <recommendedName>
        <fullName evidence="3">Universal stress protein</fullName>
    </recommendedName>
</protein>
<dbReference type="EMBL" id="BJMV01000002">
    <property type="protein sequence ID" value="GEB84773.1"/>
    <property type="molecule type" value="Genomic_DNA"/>
</dbReference>
<dbReference type="Gene3D" id="3.40.50.12370">
    <property type="match status" value="1"/>
</dbReference>
<evidence type="ECO:0000313" key="1">
    <source>
        <dbReference type="EMBL" id="GEB84773.1"/>
    </source>
</evidence>
<dbReference type="Proteomes" id="UP000317730">
    <property type="component" value="Unassembled WGS sequence"/>
</dbReference>
<organism evidence="1 2">
    <name type="scientific">Acetobacter peroxydans</name>
    <dbReference type="NCBI Taxonomy" id="104098"/>
    <lineage>
        <taxon>Bacteria</taxon>
        <taxon>Pseudomonadati</taxon>
        <taxon>Pseudomonadota</taxon>
        <taxon>Alphaproteobacteria</taxon>
        <taxon>Acetobacterales</taxon>
        <taxon>Acetobacteraceae</taxon>
        <taxon>Acetobacter</taxon>
    </lineage>
</organism>
<accession>A0A4Y3TSS1</accession>
<dbReference type="RefSeq" id="WP_141374710.1">
    <property type="nucleotide sequence ID" value="NZ_BAPL01000030.1"/>
</dbReference>
<dbReference type="AlphaFoldDB" id="A0A4Y3TSS1"/>
<proteinExistence type="predicted"/>
<sequence>MRLLAVLDRADTAVFTLEALAGLLNRLGPADSTILHVEPVRDPDYLSPDEGMPGKTEHERFVHTVSARADTLRQIALEWTRAATPPRDTAWTERVGDVRTLVAREAAGADITVLSRPLPHDDSAVAEAFAGALYDAQAAVLIAPLEHCATFGQHPVVAWHPSYSLDLAVQAALPLLERASRVTFIIGENTPMEVPAPPLGAVLAQMGVSVQVDRFLLGAGDTGEQVRQRALAVGGDLLVMGAYTRPHFIEWLFGGPTQDILAHGTLPILTRHAPLVGLQS</sequence>
<keyword evidence="2" id="KW-1185">Reference proteome</keyword>
<dbReference type="SUPFAM" id="SSF52402">
    <property type="entry name" value="Adenine nucleotide alpha hydrolases-like"/>
    <property type="match status" value="1"/>
</dbReference>
<name>A0A4Y3TSS1_9PROT</name>
<evidence type="ECO:0000313" key="2">
    <source>
        <dbReference type="Proteomes" id="UP000317730"/>
    </source>
</evidence>
<gene>
    <name evidence="1" type="ORF">APE01nite_05700</name>
</gene>